<dbReference type="AlphaFoldDB" id="A0A9W8R474"/>
<dbReference type="EMBL" id="JAOQAV010000020">
    <property type="protein sequence ID" value="KAJ4186439.1"/>
    <property type="molecule type" value="Genomic_DNA"/>
</dbReference>
<dbReference type="Proteomes" id="UP001152087">
    <property type="component" value="Unassembled WGS sequence"/>
</dbReference>
<dbReference type="PANTHER" id="PTHR36448:SF3">
    <property type="entry name" value="CUPIN TYPE-2 DOMAIN-CONTAINING PROTEIN"/>
    <property type="match status" value="1"/>
</dbReference>
<dbReference type="CDD" id="cd02219">
    <property type="entry name" value="cupin_YjlB-like"/>
    <property type="match status" value="1"/>
</dbReference>
<reference evidence="1" key="1">
    <citation type="submission" date="2022-09" db="EMBL/GenBank/DDBJ databases">
        <title>Fusarium specimens isolated from Avocado Roots.</title>
        <authorList>
            <person name="Stajich J."/>
            <person name="Roper C."/>
            <person name="Heimlech-Rivalta G."/>
        </authorList>
    </citation>
    <scope>NUCLEOTIDE SEQUENCE</scope>
    <source>
        <strain evidence="1">A02</strain>
    </source>
</reference>
<dbReference type="PANTHER" id="PTHR36448">
    <property type="entry name" value="BLR7373 PROTEIN"/>
    <property type="match status" value="1"/>
</dbReference>
<comment type="caution">
    <text evidence="1">The sequence shown here is derived from an EMBL/GenBank/DDBJ whole genome shotgun (WGS) entry which is preliminary data.</text>
</comment>
<sequence length="243" mass="27541">MPEFPEPIVYNIKPTKLVPNSPKPLLLYKNIFVRDGKVDATAVFDTFRANDWDVQWVTKYGRQQRSHYHSQTHEVMVVTSGPGRIRWGVADLSDDWEKHTYGDAYEEGGLDLEVNVGDLFVIPAGVSHKSYDPAATHIEADCLTGAARGITVENARVAVSKLPIRGFVMMGAYPRGFSWTWEERACTSEEFEAVWNVRNPEFDPVVGQKGGTNKYWRNQQQGWKSALLFPVYFLENINVENLG</sequence>
<dbReference type="SUPFAM" id="SSF51182">
    <property type="entry name" value="RmlC-like cupins"/>
    <property type="match status" value="1"/>
</dbReference>
<keyword evidence="2" id="KW-1185">Reference proteome</keyword>
<evidence type="ECO:0000313" key="1">
    <source>
        <dbReference type="EMBL" id="KAJ4186439.1"/>
    </source>
</evidence>
<dbReference type="InterPro" id="IPR014710">
    <property type="entry name" value="RmlC-like_jellyroll"/>
</dbReference>
<evidence type="ECO:0000313" key="2">
    <source>
        <dbReference type="Proteomes" id="UP001152087"/>
    </source>
</evidence>
<dbReference type="InterPro" id="IPR011051">
    <property type="entry name" value="RmlC_Cupin_sf"/>
</dbReference>
<accession>A0A9W8R474</accession>
<evidence type="ECO:0008006" key="3">
    <source>
        <dbReference type="Google" id="ProtNLM"/>
    </source>
</evidence>
<dbReference type="Gene3D" id="2.60.120.10">
    <property type="entry name" value="Jelly Rolls"/>
    <property type="match status" value="1"/>
</dbReference>
<name>A0A9W8R474_9HYPO</name>
<gene>
    <name evidence="1" type="ORF">NW755_007734</name>
</gene>
<proteinExistence type="predicted"/>
<protein>
    <recommendedName>
        <fullName evidence="3">Cupin type-1 domain-containing protein</fullName>
    </recommendedName>
</protein>
<dbReference type="InterPro" id="IPR047121">
    <property type="entry name" value="YjiB-like"/>
</dbReference>
<organism evidence="1 2">
    <name type="scientific">Fusarium falciforme</name>
    <dbReference type="NCBI Taxonomy" id="195108"/>
    <lineage>
        <taxon>Eukaryota</taxon>
        <taxon>Fungi</taxon>
        <taxon>Dikarya</taxon>
        <taxon>Ascomycota</taxon>
        <taxon>Pezizomycotina</taxon>
        <taxon>Sordariomycetes</taxon>
        <taxon>Hypocreomycetidae</taxon>
        <taxon>Hypocreales</taxon>
        <taxon>Nectriaceae</taxon>
        <taxon>Fusarium</taxon>
        <taxon>Fusarium solani species complex</taxon>
    </lineage>
</organism>